<evidence type="ECO:0000256" key="1">
    <source>
        <dbReference type="ARBA" id="ARBA00004651"/>
    </source>
</evidence>
<feature type="transmembrane region" description="Helical" evidence="10">
    <location>
        <begin position="209"/>
        <end position="230"/>
    </location>
</feature>
<keyword evidence="8" id="KW-0325">Glycoprotein</keyword>
<dbReference type="GO" id="GO:0009897">
    <property type="term" value="C:external side of plasma membrane"/>
    <property type="evidence" value="ECO:0007669"/>
    <property type="project" value="TreeGrafter"/>
</dbReference>
<dbReference type="FunCoup" id="A0A6P7HHS7">
    <property type="interactions" value="217"/>
</dbReference>
<evidence type="ECO:0000256" key="3">
    <source>
        <dbReference type="ARBA" id="ARBA00022692"/>
    </source>
</evidence>
<evidence type="ECO:0000256" key="10">
    <source>
        <dbReference type="SAM" id="Phobius"/>
    </source>
</evidence>
<dbReference type="PRINTS" id="PR00657">
    <property type="entry name" value="CCCHEMOKINER"/>
</dbReference>
<keyword evidence="7 13" id="KW-0675">Receptor</keyword>
<dbReference type="GO" id="GO:0019957">
    <property type="term" value="F:C-C chemokine binding"/>
    <property type="evidence" value="ECO:0007669"/>
    <property type="project" value="TreeGrafter"/>
</dbReference>
<feature type="transmembrane region" description="Helical" evidence="10">
    <location>
        <begin position="242"/>
        <end position="260"/>
    </location>
</feature>
<evidence type="ECO:0000313" key="12">
    <source>
        <dbReference type="Proteomes" id="UP000515145"/>
    </source>
</evidence>
<dbReference type="AlphaFoldDB" id="A0A6P7HHS7"/>
<dbReference type="GO" id="GO:0019722">
    <property type="term" value="P:calcium-mediated signaling"/>
    <property type="evidence" value="ECO:0007669"/>
    <property type="project" value="TreeGrafter"/>
</dbReference>
<name>A0A6P7HHS7_9TELE</name>
<reference evidence="12" key="1">
    <citation type="submission" date="2024-06" db="UniProtKB">
        <authorList>
            <consortium name="RefSeq"/>
        </authorList>
    </citation>
    <scope>NUCLEOTIDE SEQUENCE [LARGE SCALE GENOMIC DNA]</scope>
</reference>
<feature type="transmembrane region" description="Helical" evidence="10">
    <location>
        <begin position="68"/>
        <end position="89"/>
    </location>
</feature>
<dbReference type="GeneID" id="114427515"/>
<dbReference type="GO" id="GO:0016493">
    <property type="term" value="F:C-C chemokine receptor activity"/>
    <property type="evidence" value="ECO:0007669"/>
    <property type="project" value="TreeGrafter"/>
</dbReference>
<dbReference type="InterPro" id="IPR000355">
    <property type="entry name" value="Chemokine_rcpt"/>
</dbReference>
<dbReference type="GO" id="GO:0060326">
    <property type="term" value="P:cell chemotaxis"/>
    <property type="evidence" value="ECO:0007669"/>
    <property type="project" value="TreeGrafter"/>
</dbReference>
<gene>
    <name evidence="13" type="primary">ccr6b</name>
</gene>
<evidence type="ECO:0000256" key="5">
    <source>
        <dbReference type="ARBA" id="ARBA00023040"/>
    </source>
</evidence>
<sequence>MTVTPDYDEATYGDYPDDGTLCNFDPNPAEVLTQTYIHSVICAFGLIGNALVVVTYIFYKRTKTMTDVYLFNVAVADLLFVVALPFIIYNEQHSWLMGQVACKLLRSAYSINLYSGMLLLACISGDRYIAIVKARRSFGSRSRCLIYCRLICLAVWVFAVALTLPTLIYTALFKDLDLGDETAEMVCELSFNKYETAKLMKVLVPSLQMGIGFLLPLSVMVFCYSSIMCTLMRAQSSQRHKAIRVVIAVVIVFIVCHLPYNVALLSHTVSLFKERSCEAERIKLKVLAISKSVAYLHCCLNPILYAFIGVKFRSHFKKIMSDLWCFSKKYIYSARLSPGTSDACTSGFKSSEGSNHLSSFSA</sequence>
<keyword evidence="5" id="KW-0297">G-protein coupled receptor</keyword>
<comment type="subcellular location">
    <subcellularLocation>
        <location evidence="1">Cell membrane</location>
        <topology evidence="1">Multi-pass membrane protein</topology>
    </subcellularLocation>
</comment>
<keyword evidence="4 10" id="KW-1133">Transmembrane helix</keyword>
<protein>
    <submittedName>
        <fullName evidence="13">C-C chemokine receptor type 6</fullName>
    </submittedName>
</protein>
<evidence type="ECO:0000256" key="8">
    <source>
        <dbReference type="ARBA" id="ARBA00023180"/>
    </source>
</evidence>
<evidence type="ECO:0000256" key="9">
    <source>
        <dbReference type="ARBA" id="ARBA00023224"/>
    </source>
</evidence>
<organism evidence="12 13">
    <name type="scientific">Parambassis ranga</name>
    <name type="common">Indian glassy fish</name>
    <dbReference type="NCBI Taxonomy" id="210632"/>
    <lineage>
        <taxon>Eukaryota</taxon>
        <taxon>Metazoa</taxon>
        <taxon>Chordata</taxon>
        <taxon>Craniata</taxon>
        <taxon>Vertebrata</taxon>
        <taxon>Euteleostomi</taxon>
        <taxon>Actinopterygii</taxon>
        <taxon>Neopterygii</taxon>
        <taxon>Teleostei</taxon>
        <taxon>Neoteleostei</taxon>
        <taxon>Acanthomorphata</taxon>
        <taxon>Ovalentaria</taxon>
        <taxon>Ambassidae</taxon>
        <taxon>Parambassis</taxon>
    </lineage>
</organism>
<dbReference type="GO" id="GO:0006955">
    <property type="term" value="P:immune response"/>
    <property type="evidence" value="ECO:0007669"/>
    <property type="project" value="TreeGrafter"/>
</dbReference>
<evidence type="ECO:0000259" key="11">
    <source>
        <dbReference type="PROSITE" id="PS50262"/>
    </source>
</evidence>
<evidence type="ECO:0000256" key="7">
    <source>
        <dbReference type="ARBA" id="ARBA00023170"/>
    </source>
</evidence>
<dbReference type="PRINTS" id="PR00237">
    <property type="entry name" value="GPCRRHODOPSN"/>
</dbReference>
<dbReference type="Pfam" id="PF00001">
    <property type="entry name" value="7tm_1"/>
    <property type="match status" value="1"/>
</dbReference>
<feature type="transmembrane region" description="Helical" evidence="10">
    <location>
        <begin position="109"/>
        <end position="129"/>
    </location>
</feature>
<dbReference type="InterPro" id="IPR050119">
    <property type="entry name" value="CCR1-9-like"/>
</dbReference>
<keyword evidence="2" id="KW-1003">Cell membrane</keyword>
<feature type="domain" description="G-protein coupled receptors family 1 profile" evidence="11">
    <location>
        <begin position="48"/>
        <end position="305"/>
    </location>
</feature>
<dbReference type="InterPro" id="IPR000276">
    <property type="entry name" value="GPCR_Rhodpsn"/>
</dbReference>
<dbReference type="PROSITE" id="PS50262">
    <property type="entry name" value="G_PROTEIN_RECEP_F1_2"/>
    <property type="match status" value="1"/>
</dbReference>
<dbReference type="CTD" id="336944"/>
<dbReference type="InParanoid" id="A0A6P7HHS7"/>
<dbReference type="FunFam" id="1.20.1070.10:FF:000035">
    <property type="entry name" value="C-C chemokine receptor type 6"/>
    <property type="match status" value="1"/>
</dbReference>
<dbReference type="RefSeq" id="XP_028251416.1">
    <property type="nucleotide sequence ID" value="XM_028395615.1"/>
</dbReference>
<evidence type="ECO:0000313" key="13">
    <source>
        <dbReference type="RefSeq" id="XP_028251416.1"/>
    </source>
</evidence>
<keyword evidence="9" id="KW-0807">Transducer</keyword>
<dbReference type="InterPro" id="IPR017452">
    <property type="entry name" value="GPCR_Rhodpsn_7TM"/>
</dbReference>
<dbReference type="PANTHER" id="PTHR10489">
    <property type="entry name" value="CELL ADHESION MOLECULE"/>
    <property type="match status" value="1"/>
</dbReference>
<accession>A0A6P7HHS7</accession>
<evidence type="ECO:0000256" key="2">
    <source>
        <dbReference type="ARBA" id="ARBA00022475"/>
    </source>
</evidence>
<dbReference type="Proteomes" id="UP000515145">
    <property type="component" value="Chromosome 22"/>
</dbReference>
<dbReference type="Gene3D" id="1.20.1070.10">
    <property type="entry name" value="Rhodopsin 7-helix transmembrane proteins"/>
    <property type="match status" value="1"/>
</dbReference>
<dbReference type="GO" id="GO:0007204">
    <property type="term" value="P:positive regulation of cytosolic calcium ion concentration"/>
    <property type="evidence" value="ECO:0007669"/>
    <property type="project" value="TreeGrafter"/>
</dbReference>
<evidence type="ECO:0000256" key="6">
    <source>
        <dbReference type="ARBA" id="ARBA00023136"/>
    </source>
</evidence>
<keyword evidence="12" id="KW-1185">Reference proteome</keyword>
<dbReference type="OrthoDB" id="9828427at2759"/>
<evidence type="ECO:0000256" key="4">
    <source>
        <dbReference type="ARBA" id="ARBA00022989"/>
    </source>
</evidence>
<feature type="transmembrane region" description="Helical" evidence="10">
    <location>
        <begin position="150"/>
        <end position="172"/>
    </location>
</feature>
<reference evidence="13" key="2">
    <citation type="submission" date="2025-08" db="UniProtKB">
        <authorList>
            <consortium name="RefSeq"/>
        </authorList>
    </citation>
    <scope>IDENTIFICATION</scope>
</reference>
<dbReference type="PANTHER" id="PTHR10489:SF943">
    <property type="entry name" value="C-C CHEMOKINE RECEPTOR TYPE 6"/>
    <property type="match status" value="1"/>
</dbReference>
<keyword evidence="3 10" id="KW-0812">Transmembrane</keyword>
<proteinExistence type="predicted"/>
<feature type="transmembrane region" description="Helical" evidence="10">
    <location>
        <begin position="293"/>
        <end position="310"/>
    </location>
</feature>
<dbReference type="SUPFAM" id="SSF81321">
    <property type="entry name" value="Family A G protein-coupled receptor-like"/>
    <property type="match status" value="1"/>
</dbReference>
<keyword evidence="6 10" id="KW-0472">Membrane</keyword>
<feature type="transmembrane region" description="Helical" evidence="10">
    <location>
        <begin position="36"/>
        <end position="59"/>
    </location>
</feature>